<keyword evidence="1" id="KW-0732">Signal</keyword>
<reference evidence="2" key="1">
    <citation type="journal article" date="2023" name="G3 (Bethesda)">
        <title>A reference genome for the long-term kleptoplast-retaining sea slug Elysia crispata morphotype clarki.</title>
        <authorList>
            <person name="Eastman K.E."/>
            <person name="Pendleton A.L."/>
            <person name="Shaikh M.A."/>
            <person name="Suttiyut T."/>
            <person name="Ogas R."/>
            <person name="Tomko P."/>
            <person name="Gavelis G."/>
            <person name="Widhalm J.R."/>
            <person name="Wisecaver J.H."/>
        </authorList>
    </citation>
    <scope>NUCLEOTIDE SEQUENCE</scope>
    <source>
        <strain evidence="2">ECLA1</strain>
    </source>
</reference>
<evidence type="ECO:0000313" key="2">
    <source>
        <dbReference type="EMBL" id="KAK3776942.1"/>
    </source>
</evidence>
<protein>
    <submittedName>
        <fullName evidence="2">Uncharacterized protein</fullName>
    </submittedName>
</protein>
<dbReference type="EMBL" id="JAWDGP010003160">
    <property type="protein sequence ID" value="KAK3776942.1"/>
    <property type="molecule type" value="Genomic_DNA"/>
</dbReference>
<gene>
    <name evidence="2" type="ORF">RRG08_042301</name>
</gene>
<sequence>MAWSTVLSLLFLVLRAAFSKPTINRTNFEKTNSCSEDYLVEGEDFMLFEFEAAGNNTQYPFHQGLLGPQFYYSTLTRAQDSPQCSGFDLFSDECIDRTGQPNACRSKMELLKFQSSFTDNQIFLVPGGHYCSPDGGVWKQLCPLFSWKNGPKFYYTTTD</sequence>
<evidence type="ECO:0000313" key="3">
    <source>
        <dbReference type="Proteomes" id="UP001283361"/>
    </source>
</evidence>
<organism evidence="2 3">
    <name type="scientific">Elysia crispata</name>
    <name type="common">lettuce slug</name>
    <dbReference type="NCBI Taxonomy" id="231223"/>
    <lineage>
        <taxon>Eukaryota</taxon>
        <taxon>Metazoa</taxon>
        <taxon>Spiralia</taxon>
        <taxon>Lophotrochozoa</taxon>
        <taxon>Mollusca</taxon>
        <taxon>Gastropoda</taxon>
        <taxon>Heterobranchia</taxon>
        <taxon>Euthyneura</taxon>
        <taxon>Panpulmonata</taxon>
        <taxon>Sacoglossa</taxon>
        <taxon>Placobranchoidea</taxon>
        <taxon>Plakobranchidae</taxon>
        <taxon>Elysia</taxon>
    </lineage>
</organism>
<feature type="signal peptide" evidence="1">
    <location>
        <begin position="1"/>
        <end position="19"/>
    </location>
</feature>
<dbReference type="AlphaFoldDB" id="A0AAE1DNK7"/>
<feature type="chain" id="PRO_5042037383" evidence="1">
    <location>
        <begin position="20"/>
        <end position="159"/>
    </location>
</feature>
<dbReference type="Proteomes" id="UP001283361">
    <property type="component" value="Unassembled WGS sequence"/>
</dbReference>
<comment type="caution">
    <text evidence="2">The sequence shown here is derived from an EMBL/GenBank/DDBJ whole genome shotgun (WGS) entry which is preliminary data.</text>
</comment>
<name>A0AAE1DNK7_9GAST</name>
<proteinExistence type="predicted"/>
<accession>A0AAE1DNK7</accession>
<keyword evidence="3" id="KW-1185">Reference proteome</keyword>
<evidence type="ECO:0000256" key="1">
    <source>
        <dbReference type="SAM" id="SignalP"/>
    </source>
</evidence>
<feature type="non-terminal residue" evidence="2">
    <location>
        <position position="1"/>
    </location>
</feature>